<dbReference type="STRING" id="1198245.SAMN05444858_13239"/>
<dbReference type="PANTHER" id="PTHR34820">
    <property type="entry name" value="INNER MEMBRANE PROTEIN YEBZ"/>
    <property type="match status" value="1"/>
</dbReference>
<comment type="subcellular location">
    <subcellularLocation>
        <location evidence="1">Cell membrane</location>
        <topology evidence="1">Multi-pass membrane protein</topology>
    </subcellularLocation>
</comment>
<feature type="transmembrane region" description="Helical" evidence="9">
    <location>
        <begin position="507"/>
        <end position="525"/>
    </location>
</feature>
<evidence type="ECO:0000256" key="9">
    <source>
        <dbReference type="SAM" id="Phobius"/>
    </source>
</evidence>
<evidence type="ECO:0000256" key="6">
    <source>
        <dbReference type="ARBA" id="ARBA00022989"/>
    </source>
</evidence>
<evidence type="ECO:0000256" key="3">
    <source>
        <dbReference type="ARBA" id="ARBA00022692"/>
    </source>
</evidence>
<feature type="domain" description="CopC" evidence="10">
    <location>
        <begin position="44"/>
        <end position="140"/>
    </location>
</feature>
<dbReference type="Proteomes" id="UP000186004">
    <property type="component" value="Unassembled WGS sequence"/>
</dbReference>
<organism evidence="12 13">
    <name type="scientific">Micromonospora avicenniae</name>
    <dbReference type="NCBI Taxonomy" id="1198245"/>
    <lineage>
        <taxon>Bacteria</taxon>
        <taxon>Bacillati</taxon>
        <taxon>Actinomycetota</taxon>
        <taxon>Actinomycetes</taxon>
        <taxon>Micromonosporales</taxon>
        <taxon>Micromonosporaceae</taxon>
        <taxon>Micromonospora</taxon>
    </lineage>
</organism>
<dbReference type="GO" id="GO:0046688">
    <property type="term" value="P:response to copper ion"/>
    <property type="evidence" value="ECO:0007669"/>
    <property type="project" value="InterPro"/>
</dbReference>
<dbReference type="InterPro" id="IPR032694">
    <property type="entry name" value="CopC/D"/>
</dbReference>
<keyword evidence="3 9" id="KW-0812">Transmembrane</keyword>
<sequence length="653" mass="66897">MTHRIRLAGHRWARLVTRMTVVLLLATGGLVTNLASTAQPAYAHAYLVETSPVDGEVLASPPAEVQLRFNEAVSFNERSIQLLDTNAEKLTIGTVGHVDGKANTAQVGLPADLAEGTYVLAWRVTSADSHVVSGALTFSIGHPSATAAPVEQDAHRAVVVVDAVGRALAFLGMALALGGGLFVAVLWPTGRTDRRGRRIVWSGFAVLAAGTVVVLLVQGPYAAGTSLAGVFDPDLLGAALSIRLGHALLARLVIVLALGVLFGLAVRHGSHPATTATATTTAPATAAGTATAGTATTATAIAEKAATRTAIAEEATAGTASTATAIAEEAATGTAGAADATRRIVLPAVAAVGAVALPLTWTLTDHAQTGVQTWLAVPATSLHLLAMALWLGGLITLAACVLIPAGRRESSRAVTLAPALPRFSGLAQVCFAVIAATGVYLAWRQVGTWAALGATDFGRLLLGKLAVVLAVVGLAAGARRFVRRRGREPLGLDAAPAAAVRRLRRSVVGEILLGVAVVSITAVLVNTAPARTSYAPPVHTTVPVPAAAAESAAGLRDASIEVNIEPARSGDNVADIYLTGPDGSLVAVPEVSGQLESPDRDVPALPVTVTAAEPGHYVANSMSIPFPGEWVLRLDIRVSDFDETPVRVPFTAR</sequence>
<dbReference type="GO" id="GO:0042597">
    <property type="term" value="C:periplasmic space"/>
    <property type="evidence" value="ECO:0007669"/>
    <property type="project" value="InterPro"/>
</dbReference>
<keyword evidence="2" id="KW-1003">Cell membrane</keyword>
<dbReference type="InterPro" id="IPR008457">
    <property type="entry name" value="Cu-R_CopD_dom"/>
</dbReference>
<keyword evidence="7" id="KW-0186">Copper</keyword>
<feature type="transmembrane region" description="Helical" evidence="9">
    <location>
        <begin position="199"/>
        <end position="224"/>
    </location>
</feature>
<feature type="transmembrane region" description="Helical" evidence="9">
    <location>
        <begin position="384"/>
        <end position="403"/>
    </location>
</feature>
<evidence type="ECO:0000256" key="2">
    <source>
        <dbReference type="ARBA" id="ARBA00022475"/>
    </source>
</evidence>
<feature type="transmembrane region" description="Helical" evidence="9">
    <location>
        <begin position="463"/>
        <end position="482"/>
    </location>
</feature>
<keyword evidence="8 9" id="KW-0472">Membrane</keyword>
<proteinExistence type="predicted"/>
<dbReference type="Pfam" id="PF04234">
    <property type="entry name" value="CopC"/>
    <property type="match status" value="1"/>
</dbReference>
<dbReference type="InterPro" id="IPR014755">
    <property type="entry name" value="Cu-Rt/internalin_Ig-like"/>
</dbReference>
<dbReference type="AlphaFoldDB" id="A0A1N7FAB7"/>
<evidence type="ECO:0000256" key="4">
    <source>
        <dbReference type="ARBA" id="ARBA00022723"/>
    </source>
</evidence>
<dbReference type="Gene3D" id="2.60.40.1220">
    <property type="match status" value="1"/>
</dbReference>
<protein>
    <submittedName>
        <fullName evidence="12">Copper transport protein</fullName>
    </submittedName>
</protein>
<evidence type="ECO:0000259" key="11">
    <source>
        <dbReference type="Pfam" id="PF05425"/>
    </source>
</evidence>
<evidence type="ECO:0000256" key="7">
    <source>
        <dbReference type="ARBA" id="ARBA00023008"/>
    </source>
</evidence>
<evidence type="ECO:0000313" key="13">
    <source>
        <dbReference type="Proteomes" id="UP000186004"/>
    </source>
</evidence>
<feature type="transmembrane region" description="Helical" evidence="9">
    <location>
        <begin position="423"/>
        <end position="443"/>
    </location>
</feature>
<dbReference type="EMBL" id="FTNF01000032">
    <property type="protein sequence ID" value="SIR97216.1"/>
    <property type="molecule type" value="Genomic_DNA"/>
</dbReference>
<keyword evidence="4" id="KW-0479">Metal-binding</keyword>
<evidence type="ECO:0000256" key="8">
    <source>
        <dbReference type="ARBA" id="ARBA00023136"/>
    </source>
</evidence>
<dbReference type="InterPro" id="IPR007348">
    <property type="entry name" value="CopC_dom"/>
</dbReference>
<evidence type="ECO:0000256" key="1">
    <source>
        <dbReference type="ARBA" id="ARBA00004651"/>
    </source>
</evidence>
<feature type="transmembrane region" description="Helical" evidence="9">
    <location>
        <begin position="344"/>
        <end position="364"/>
    </location>
</feature>
<dbReference type="PANTHER" id="PTHR34820:SF4">
    <property type="entry name" value="INNER MEMBRANE PROTEIN YEBZ"/>
    <property type="match status" value="1"/>
</dbReference>
<keyword evidence="6 9" id="KW-1133">Transmembrane helix</keyword>
<keyword evidence="5" id="KW-0732">Signal</keyword>
<evidence type="ECO:0000259" key="10">
    <source>
        <dbReference type="Pfam" id="PF04234"/>
    </source>
</evidence>
<reference evidence="12 13" key="1">
    <citation type="submission" date="2017-01" db="EMBL/GenBank/DDBJ databases">
        <authorList>
            <person name="Mah S.A."/>
            <person name="Swanson W.J."/>
            <person name="Moy G.W."/>
            <person name="Vacquier V.D."/>
        </authorList>
    </citation>
    <scope>NUCLEOTIDE SEQUENCE [LARGE SCALE GENOMIC DNA]</scope>
    <source>
        <strain evidence="12 13">DSM 45758</strain>
    </source>
</reference>
<accession>A0A1N7FAB7</accession>
<dbReference type="GO" id="GO:0005507">
    <property type="term" value="F:copper ion binding"/>
    <property type="evidence" value="ECO:0007669"/>
    <property type="project" value="InterPro"/>
</dbReference>
<dbReference type="SUPFAM" id="SSF81296">
    <property type="entry name" value="E set domains"/>
    <property type="match status" value="1"/>
</dbReference>
<dbReference type="OrthoDB" id="5242236at2"/>
<keyword evidence="13" id="KW-1185">Reference proteome</keyword>
<feature type="transmembrane region" description="Helical" evidence="9">
    <location>
        <begin position="244"/>
        <end position="266"/>
    </location>
</feature>
<feature type="transmembrane region" description="Helical" evidence="9">
    <location>
        <begin position="167"/>
        <end position="187"/>
    </location>
</feature>
<feature type="domain" description="Copper resistance protein D" evidence="11">
    <location>
        <begin position="418"/>
        <end position="524"/>
    </location>
</feature>
<name>A0A1N7FAB7_9ACTN</name>
<evidence type="ECO:0000313" key="12">
    <source>
        <dbReference type="EMBL" id="SIR97216.1"/>
    </source>
</evidence>
<gene>
    <name evidence="12" type="ORF">SAMN05444858_13239</name>
</gene>
<evidence type="ECO:0000256" key="5">
    <source>
        <dbReference type="ARBA" id="ARBA00022729"/>
    </source>
</evidence>
<dbReference type="GO" id="GO:0006825">
    <property type="term" value="P:copper ion transport"/>
    <property type="evidence" value="ECO:0007669"/>
    <property type="project" value="InterPro"/>
</dbReference>
<dbReference type="Pfam" id="PF05425">
    <property type="entry name" value="CopD"/>
    <property type="match status" value="1"/>
</dbReference>
<dbReference type="InterPro" id="IPR014756">
    <property type="entry name" value="Ig_E-set"/>
</dbReference>
<dbReference type="GO" id="GO:0005886">
    <property type="term" value="C:plasma membrane"/>
    <property type="evidence" value="ECO:0007669"/>
    <property type="project" value="UniProtKB-SubCell"/>
</dbReference>